<keyword evidence="2" id="KW-0479">Metal-binding</keyword>
<keyword evidence="2" id="KW-0349">Heme</keyword>
<dbReference type="PANTHER" id="PTHR46696:SF1">
    <property type="entry name" value="CYTOCHROME P450 YJIB-RELATED"/>
    <property type="match status" value="1"/>
</dbReference>
<sequence>MTLATAVPWPPAHPPHRLFGIAPDYIELSRQAPLVRLSLASGAEVWLATRYQDVRTVLSDRRFSSCTRPLHRTGRQGEVTVAKLVHSDPPEHTRYRSLINRAFSARRMIALEPRIHQLTEEYLDAMATGPRPTDLIQAFAHPLPVRVICELLGVSYADQSVFLQPITHLLSNDVSGHEAKESFAGLLDWMSALLAEKRAGDSDDLLSELARCSDLPDGELADLAITLLAGGYESTTGMIAASVAVLDAYPEARLALRSGAADWDRAIEELLRYITVIHHGLDRVVTEDVFLGGQILRRGERVIAFLPAANHDLELCADSERLDVMRSPVRHASFGFGPHQCVGQQLARSEIRIALSGLMRRFPNLQLAVDPEELRYRSNMVVDGLRELPVTF</sequence>
<dbReference type="Proteomes" id="UP000823521">
    <property type="component" value="Unassembled WGS sequence"/>
</dbReference>
<evidence type="ECO:0000256" key="2">
    <source>
        <dbReference type="RuleBase" id="RU000461"/>
    </source>
</evidence>
<dbReference type="PANTHER" id="PTHR46696">
    <property type="entry name" value="P450, PUTATIVE (EUROFUNG)-RELATED"/>
    <property type="match status" value="1"/>
</dbReference>
<dbReference type="SUPFAM" id="SSF48264">
    <property type="entry name" value="Cytochrome P450"/>
    <property type="match status" value="1"/>
</dbReference>
<protein>
    <submittedName>
        <fullName evidence="3">Cytochrome P450</fullName>
    </submittedName>
</protein>
<reference evidence="3 4" key="1">
    <citation type="submission" date="2019-12" db="EMBL/GenBank/DDBJ databases">
        <title>Whole genome sequencing of endophytic Actinobacterium Micromonospora sp. MPMI6T.</title>
        <authorList>
            <person name="Evv R."/>
            <person name="Podile A.R."/>
        </authorList>
    </citation>
    <scope>NUCLEOTIDE SEQUENCE [LARGE SCALE GENOMIC DNA]</scope>
    <source>
        <strain evidence="3 4">MPMI6</strain>
    </source>
</reference>
<comment type="similarity">
    <text evidence="1 2">Belongs to the cytochrome P450 family.</text>
</comment>
<dbReference type="InterPro" id="IPR002397">
    <property type="entry name" value="Cyt_P450_B"/>
</dbReference>
<evidence type="ECO:0000313" key="4">
    <source>
        <dbReference type="Proteomes" id="UP000823521"/>
    </source>
</evidence>
<evidence type="ECO:0000256" key="1">
    <source>
        <dbReference type="ARBA" id="ARBA00010617"/>
    </source>
</evidence>
<keyword evidence="4" id="KW-1185">Reference proteome</keyword>
<evidence type="ECO:0000313" key="3">
    <source>
        <dbReference type="EMBL" id="MBO4207898.1"/>
    </source>
</evidence>
<dbReference type="Gene3D" id="1.10.630.10">
    <property type="entry name" value="Cytochrome P450"/>
    <property type="match status" value="1"/>
</dbReference>
<dbReference type="RefSeq" id="WP_208814809.1">
    <property type="nucleotide sequence ID" value="NZ_WVUH01000153.1"/>
</dbReference>
<dbReference type="Pfam" id="PF00067">
    <property type="entry name" value="p450"/>
    <property type="match status" value="1"/>
</dbReference>
<accession>A0ABS3VTX7</accession>
<keyword evidence="2" id="KW-0503">Monooxygenase</keyword>
<comment type="caution">
    <text evidence="3">The sequence shown here is derived from an EMBL/GenBank/DDBJ whole genome shotgun (WGS) entry which is preliminary data.</text>
</comment>
<keyword evidence="2" id="KW-0560">Oxidoreductase</keyword>
<name>A0ABS3VTX7_MICEH</name>
<dbReference type="PRINTS" id="PR00359">
    <property type="entry name" value="BP450"/>
</dbReference>
<proteinExistence type="inferred from homology"/>
<dbReference type="EMBL" id="WVUH01000153">
    <property type="protein sequence ID" value="MBO4207898.1"/>
    <property type="molecule type" value="Genomic_DNA"/>
</dbReference>
<dbReference type="InterPro" id="IPR036396">
    <property type="entry name" value="Cyt_P450_sf"/>
</dbReference>
<gene>
    <name evidence="3" type="ORF">GSF22_18070</name>
</gene>
<dbReference type="PROSITE" id="PS00086">
    <property type="entry name" value="CYTOCHROME_P450"/>
    <property type="match status" value="1"/>
</dbReference>
<dbReference type="InterPro" id="IPR017972">
    <property type="entry name" value="Cyt_P450_CS"/>
</dbReference>
<keyword evidence="2" id="KW-0408">Iron</keyword>
<dbReference type="CDD" id="cd11030">
    <property type="entry name" value="CYP105-like"/>
    <property type="match status" value="1"/>
</dbReference>
<dbReference type="InterPro" id="IPR001128">
    <property type="entry name" value="Cyt_P450"/>
</dbReference>
<organism evidence="3 4">
    <name type="scientific">Micromonospora echinofusca</name>
    <dbReference type="NCBI Taxonomy" id="47858"/>
    <lineage>
        <taxon>Bacteria</taxon>
        <taxon>Bacillati</taxon>
        <taxon>Actinomycetota</taxon>
        <taxon>Actinomycetes</taxon>
        <taxon>Micromonosporales</taxon>
        <taxon>Micromonosporaceae</taxon>
        <taxon>Micromonospora</taxon>
    </lineage>
</organism>